<dbReference type="EMBL" id="JACRTC010000006">
    <property type="protein sequence ID" value="MBC8571065.1"/>
    <property type="molecule type" value="Genomic_DNA"/>
</dbReference>
<name>A0A926ICF4_9FIRM</name>
<comment type="caution">
    <text evidence="1">The sequence shown here is derived from an EMBL/GenBank/DDBJ whole genome shotgun (WGS) entry which is preliminary data.</text>
</comment>
<protein>
    <submittedName>
        <fullName evidence="1">NusG domain II-containing protein</fullName>
    </submittedName>
</protein>
<dbReference type="CDD" id="cd09846">
    <property type="entry name" value="DUF1312"/>
    <property type="match status" value="1"/>
</dbReference>
<organism evidence="1 2">
    <name type="scientific">Zongyangia hominis</name>
    <dbReference type="NCBI Taxonomy" id="2763677"/>
    <lineage>
        <taxon>Bacteria</taxon>
        <taxon>Bacillati</taxon>
        <taxon>Bacillota</taxon>
        <taxon>Clostridia</taxon>
        <taxon>Eubacteriales</taxon>
        <taxon>Oscillospiraceae</taxon>
        <taxon>Zongyangia</taxon>
    </lineage>
</organism>
<sequence length="130" mass="14414">MMENMGSRKFRRGDAVAIGILLLIALGAAFFFWLRAGRGDDRIAVITISGRVERSINLTQNTKTETFSMDAKGHTVTFSLEGDRIRFIDAQCPDKICENTGWVAEPGEAAVCLPFETSLKVYLQKEAPKN</sequence>
<dbReference type="Gene3D" id="2.60.320.10">
    <property type="entry name" value="N-utilization substance G protein NusG, insert domain"/>
    <property type="match status" value="1"/>
</dbReference>
<dbReference type="Pfam" id="PF07009">
    <property type="entry name" value="NusG_II"/>
    <property type="match status" value="1"/>
</dbReference>
<keyword evidence="2" id="KW-1185">Reference proteome</keyword>
<evidence type="ECO:0000313" key="2">
    <source>
        <dbReference type="Proteomes" id="UP000660861"/>
    </source>
</evidence>
<proteinExistence type="predicted"/>
<dbReference type="AlphaFoldDB" id="A0A926ICF4"/>
<dbReference type="InterPro" id="IPR038690">
    <property type="entry name" value="NusG_2_sf"/>
</dbReference>
<evidence type="ECO:0000313" key="1">
    <source>
        <dbReference type="EMBL" id="MBC8571065.1"/>
    </source>
</evidence>
<gene>
    <name evidence="1" type="ORF">H8709_09525</name>
</gene>
<accession>A0A926ICF4</accession>
<dbReference type="RefSeq" id="WP_262398155.1">
    <property type="nucleotide sequence ID" value="NZ_JACRTC010000006.1"/>
</dbReference>
<reference evidence="1" key="1">
    <citation type="submission" date="2020-08" db="EMBL/GenBank/DDBJ databases">
        <title>Genome public.</title>
        <authorList>
            <person name="Liu C."/>
            <person name="Sun Q."/>
        </authorList>
    </citation>
    <scope>NUCLEOTIDE SEQUENCE</scope>
    <source>
        <strain evidence="1">NSJ-54</strain>
    </source>
</reference>
<dbReference type="Proteomes" id="UP000660861">
    <property type="component" value="Unassembled WGS sequence"/>
</dbReference>